<feature type="chain" id="PRO_5028932962" evidence="1">
    <location>
        <begin position="20"/>
        <end position="99"/>
    </location>
</feature>
<dbReference type="InterPro" id="IPR036028">
    <property type="entry name" value="SH3-like_dom_sf"/>
</dbReference>
<feature type="signal peptide" evidence="1">
    <location>
        <begin position="1"/>
        <end position="19"/>
    </location>
</feature>
<sequence>MKKLILSFVLFVQLGFAMAKDNKPTMVVQVKNDNVKMFQQAGTSTPILYAISTNDRVEIIRKWNTYWTMVKVNDKVGYVLHSELTYLKEKPEPRAIAKR</sequence>
<dbReference type="SUPFAM" id="SSF50044">
    <property type="entry name" value="SH3-domain"/>
    <property type="match status" value="1"/>
</dbReference>
<name>A0A7G7GDI0_9BACT</name>
<protein>
    <submittedName>
        <fullName evidence="3">SH3 domain-containing protein</fullName>
    </submittedName>
</protein>
<keyword evidence="4" id="KW-1185">Reference proteome</keyword>
<evidence type="ECO:0000313" key="3">
    <source>
        <dbReference type="EMBL" id="QNF35214.1"/>
    </source>
</evidence>
<evidence type="ECO:0000259" key="2">
    <source>
        <dbReference type="Pfam" id="PF08239"/>
    </source>
</evidence>
<reference evidence="3 4" key="1">
    <citation type="journal article" date="2018" name="Int. J. Syst. Evol. Microbiol.">
        <title>Adhaeribacter swui sp. nov., isolated from wet mud.</title>
        <authorList>
            <person name="Kim D.U."/>
            <person name="Kim K.W."/>
            <person name="Kang M.S."/>
            <person name="Kim J.Y."/>
            <person name="Jang J.H."/>
            <person name="Kim M.K."/>
        </authorList>
    </citation>
    <scope>NUCLEOTIDE SEQUENCE [LARGE SCALE GENOMIC DNA]</scope>
    <source>
        <strain evidence="3 4">KCTC 52873</strain>
    </source>
</reference>
<dbReference type="RefSeq" id="WP_185271705.1">
    <property type="nucleotide sequence ID" value="NZ_CP055156.1"/>
</dbReference>
<accession>A0A7G7GDI0</accession>
<dbReference type="AlphaFoldDB" id="A0A7G7GDI0"/>
<dbReference type="KEGG" id="aswu:HUW51_21760"/>
<evidence type="ECO:0000313" key="4">
    <source>
        <dbReference type="Proteomes" id="UP000515237"/>
    </source>
</evidence>
<proteinExistence type="predicted"/>
<keyword evidence="1" id="KW-0732">Signal</keyword>
<dbReference type="Pfam" id="PF08239">
    <property type="entry name" value="SH3_3"/>
    <property type="match status" value="1"/>
</dbReference>
<feature type="domain" description="SH3b" evidence="2">
    <location>
        <begin position="34"/>
        <end position="84"/>
    </location>
</feature>
<dbReference type="EMBL" id="CP055156">
    <property type="protein sequence ID" value="QNF35214.1"/>
    <property type="molecule type" value="Genomic_DNA"/>
</dbReference>
<organism evidence="3 4">
    <name type="scientific">Adhaeribacter swui</name>
    <dbReference type="NCBI Taxonomy" id="2086471"/>
    <lineage>
        <taxon>Bacteria</taxon>
        <taxon>Pseudomonadati</taxon>
        <taxon>Bacteroidota</taxon>
        <taxon>Cytophagia</taxon>
        <taxon>Cytophagales</taxon>
        <taxon>Hymenobacteraceae</taxon>
        <taxon>Adhaeribacter</taxon>
    </lineage>
</organism>
<dbReference type="Proteomes" id="UP000515237">
    <property type="component" value="Chromosome"/>
</dbReference>
<gene>
    <name evidence="3" type="ORF">HUW51_21760</name>
</gene>
<dbReference type="InterPro" id="IPR003646">
    <property type="entry name" value="SH3-like_bac-type"/>
</dbReference>
<evidence type="ECO:0000256" key="1">
    <source>
        <dbReference type="SAM" id="SignalP"/>
    </source>
</evidence>
<dbReference type="Gene3D" id="2.30.30.40">
    <property type="entry name" value="SH3 Domains"/>
    <property type="match status" value="1"/>
</dbReference>